<dbReference type="AlphaFoldDB" id="A0A8K0WAM1"/>
<protein>
    <submittedName>
        <fullName evidence="2">Uncharacterized protein</fullName>
    </submittedName>
</protein>
<name>A0A8K0WAM1_9HYPO</name>
<feature type="region of interest" description="Disordered" evidence="1">
    <location>
        <begin position="410"/>
        <end position="431"/>
    </location>
</feature>
<evidence type="ECO:0000313" key="3">
    <source>
        <dbReference type="Proteomes" id="UP000813427"/>
    </source>
</evidence>
<dbReference type="EMBL" id="JAGPXF010000005">
    <property type="protein sequence ID" value="KAH7242281.1"/>
    <property type="molecule type" value="Genomic_DNA"/>
</dbReference>
<gene>
    <name evidence="2" type="ORF">BKA59DRAFT_546603</name>
</gene>
<reference evidence="2" key="1">
    <citation type="journal article" date="2021" name="Nat. Commun.">
        <title>Genetic determinants of endophytism in the Arabidopsis root mycobiome.</title>
        <authorList>
            <person name="Mesny F."/>
            <person name="Miyauchi S."/>
            <person name="Thiergart T."/>
            <person name="Pickel B."/>
            <person name="Atanasova L."/>
            <person name="Karlsson M."/>
            <person name="Huettel B."/>
            <person name="Barry K.W."/>
            <person name="Haridas S."/>
            <person name="Chen C."/>
            <person name="Bauer D."/>
            <person name="Andreopoulos W."/>
            <person name="Pangilinan J."/>
            <person name="LaButti K."/>
            <person name="Riley R."/>
            <person name="Lipzen A."/>
            <person name="Clum A."/>
            <person name="Drula E."/>
            <person name="Henrissat B."/>
            <person name="Kohler A."/>
            <person name="Grigoriev I.V."/>
            <person name="Martin F.M."/>
            <person name="Hacquard S."/>
        </authorList>
    </citation>
    <scope>NUCLEOTIDE SEQUENCE</scope>
    <source>
        <strain evidence="2">MPI-SDFR-AT-0068</strain>
    </source>
</reference>
<evidence type="ECO:0000256" key="1">
    <source>
        <dbReference type="SAM" id="MobiDB-lite"/>
    </source>
</evidence>
<comment type="caution">
    <text evidence="2">The sequence shown here is derived from an EMBL/GenBank/DDBJ whole genome shotgun (WGS) entry which is preliminary data.</text>
</comment>
<accession>A0A8K0WAM1</accession>
<keyword evidence="3" id="KW-1185">Reference proteome</keyword>
<evidence type="ECO:0000313" key="2">
    <source>
        <dbReference type="EMBL" id="KAH7242281.1"/>
    </source>
</evidence>
<proteinExistence type="predicted"/>
<dbReference type="OrthoDB" id="4867305at2759"/>
<sequence>MFLRSVDALKTFRAVSGRPTLVRFLKIAKKNTNPGAKRIWPTGPASKYQKIPIRTEYQPRSSEPPIPVSVFIVPNNSTAYTRWPTLRNFRPTLQPRAWRTVKHGGEKLSTVGEQTMCLPYLYHDLGIMIYEGPDKNQTEIMANILSRVVGHEGRLQPRDWTLPALIKVPFEKWNVYRMPVDQKTHIDRNKSKGFLHPRGLYELSETAMNRWKNDWMATMKAEGLATDIHIEVINNSKQMFLLKHEGSYGVVNQTINGPRHTQVDAYVATATYEDTILMDIELHTVGTKRFLGSFNVRFRKRDFMPDTIESKIVSEVRRDGSTTTDNPIIPGNENRKQIASKDIEEISDLHAKYAPSSMNRCKLTAEEVMRTVWKLEKKLWSQRERTLAKIKKENGQAKKQAKIAGKILSEAEEKEEQMEQQENAEKEAKKS</sequence>
<dbReference type="Proteomes" id="UP000813427">
    <property type="component" value="Unassembled WGS sequence"/>
</dbReference>
<feature type="compositionally biased region" description="Acidic residues" evidence="1">
    <location>
        <begin position="410"/>
        <end position="419"/>
    </location>
</feature>
<organism evidence="2 3">
    <name type="scientific">Fusarium tricinctum</name>
    <dbReference type="NCBI Taxonomy" id="61284"/>
    <lineage>
        <taxon>Eukaryota</taxon>
        <taxon>Fungi</taxon>
        <taxon>Dikarya</taxon>
        <taxon>Ascomycota</taxon>
        <taxon>Pezizomycotina</taxon>
        <taxon>Sordariomycetes</taxon>
        <taxon>Hypocreomycetidae</taxon>
        <taxon>Hypocreales</taxon>
        <taxon>Nectriaceae</taxon>
        <taxon>Fusarium</taxon>
        <taxon>Fusarium tricinctum species complex</taxon>
    </lineage>
</organism>